<keyword evidence="3" id="KW-1185">Reference proteome</keyword>
<comment type="caution">
    <text evidence="2">The sequence shown here is derived from an EMBL/GenBank/DDBJ whole genome shotgun (WGS) entry which is preliminary data.</text>
</comment>
<sequence>MKAPPRGTKKIGGCREGRAAFRECCGARALEKSMLSRSGLGESPEPRPPALSAPGAAEDNRAAQERRGHSWAPNLCRPPPPLR</sequence>
<reference evidence="2" key="1">
    <citation type="journal article" date="2022" name="bioRxiv">
        <title>Sequencing and chromosome-scale assembly of the giantPleurodeles waltlgenome.</title>
        <authorList>
            <person name="Brown T."/>
            <person name="Elewa A."/>
            <person name="Iarovenko S."/>
            <person name="Subramanian E."/>
            <person name="Araus A.J."/>
            <person name="Petzold A."/>
            <person name="Susuki M."/>
            <person name="Suzuki K.-i.T."/>
            <person name="Hayashi T."/>
            <person name="Toyoda A."/>
            <person name="Oliveira C."/>
            <person name="Osipova E."/>
            <person name="Leigh N.D."/>
            <person name="Simon A."/>
            <person name="Yun M.H."/>
        </authorList>
    </citation>
    <scope>NUCLEOTIDE SEQUENCE</scope>
    <source>
        <strain evidence="2">20211129_DDA</strain>
        <tissue evidence="2">Liver</tissue>
    </source>
</reference>
<evidence type="ECO:0000256" key="1">
    <source>
        <dbReference type="SAM" id="MobiDB-lite"/>
    </source>
</evidence>
<proteinExistence type="predicted"/>
<feature type="region of interest" description="Disordered" evidence="1">
    <location>
        <begin position="35"/>
        <end position="83"/>
    </location>
</feature>
<organism evidence="2 3">
    <name type="scientific">Pleurodeles waltl</name>
    <name type="common">Iberian ribbed newt</name>
    <dbReference type="NCBI Taxonomy" id="8319"/>
    <lineage>
        <taxon>Eukaryota</taxon>
        <taxon>Metazoa</taxon>
        <taxon>Chordata</taxon>
        <taxon>Craniata</taxon>
        <taxon>Vertebrata</taxon>
        <taxon>Euteleostomi</taxon>
        <taxon>Amphibia</taxon>
        <taxon>Batrachia</taxon>
        <taxon>Caudata</taxon>
        <taxon>Salamandroidea</taxon>
        <taxon>Salamandridae</taxon>
        <taxon>Pleurodelinae</taxon>
        <taxon>Pleurodeles</taxon>
    </lineage>
</organism>
<gene>
    <name evidence="2" type="ORF">NDU88_002023</name>
</gene>
<name>A0AAV7WR45_PLEWA</name>
<evidence type="ECO:0000313" key="3">
    <source>
        <dbReference type="Proteomes" id="UP001066276"/>
    </source>
</evidence>
<accession>A0AAV7WR45</accession>
<dbReference type="Proteomes" id="UP001066276">
    <property type="component" value="Chromosome 1_1"/>
</dbReference>
<dbReference type="AlphaFoldDB" id="A0AAV7WR45"/>
<feature type="compositionally biased region" description="Basic and acidic residues" evidence="1">
    <location>
        <begin position="58"/>
        <end position="68"/>
    </location>
</feature>
<protein>
    <submittedName>
        <fullName evidence="2">Uncharacterized protein</fullName>
    </submittedName>
</protein>
<evidence type="ECO:0000313" key="2">
    <source>
        <dbReference type="EMBL" id="KAJ1214404.1"/>
    </source>
</evidence>
<dbReference type="EMBL" id="JANPWB010000001">
    <property type="protein sequence ID" value="KAJ1214404.1"/>
    <property type="molecule type" value="Genomic_DNA"/>
</dbReference>